<keyword evidence="6 9" id="KW-1133">Transmembrane helix</keyword>
<dbReference type="AlphaFoldDB" id="K0Z2N3"/>
<protein>
    <recommendedName>
        <fullName evidence="10">Cation/H+ exchanger transmembrane domain-containing protein</fullName>
    </recommendedName>
</protein>
<evidence type="ECO:0000259" key="10">
    <source>
        <dbReference type="Pfam" id="PF00999"/>
    </source>
</evidence>
<sequence length="402" mass="42134">MSSENLSQDFVSLFVIALAALLAPLLSSATRKRVPDVVWLLILGVIIGPSVLGIAQVSDSVHLLREIGMGILFLIAGTEINISQVRAKPGRVAAITWLICFLAAFALAVVTLRNGDYSSAIALAIAFTSTALGTLLPILMEAGMMGKPAGEAVLIHGAIGELAPVIAMSLLLGTRSPGWAAVILVFFVVATLISVAIPTRFILRHPEIGRVILRGAQTSSKTLMRVVMAILTGLMALSAVLNLDIVLGAFAAGVVVHALSPVNFSAIEGELRTIGFSFLIPVFFVTSGMNISLSAVIERPWLLVAFVTVILVVRGLPIVLIERFVGTVEKTTWRDATRIGLYGATGLPIIVAVTGVAVNAGVMAEDIGSILVASGAASVLFFPLLASLENKVFPSRALVEAE</sequence>
<dbReference type="eggNOG" id="COG0475">
    <property type="taxonomic scope" value="Bacteria"/>
</dbReference>
<evidence type="ECO:0000313" key="11">
    <source>
        <dbReference type="EMBL" id="EJZ86399.1"/>
    </source>
</evidence>
<feature type="domain" description="Cation/H+ exchanger transmembrane" evidence="10">
    <location>
        <begin position="18"/>
        <end position="385"/>
    </location>
</feature>
<keyword evidence="5 9" id="KW-0812">Transmembrane</keyword>
<reference evidence="11 12" key="1">
    <citation type="submission" date="2012-07" db="EMBL/GenBank/DDBJ databases">
        <title>The Genome Sequence of Actinomyces turicensis ACS-279-V-COL4.</title>
        <authorList>
            <consortium name="The Broad Institute Genome Sequencing Platform"/>
            <person name="Earl A."/>
            <person name="Ward D."/>
            <person name="Feldgarden M."/>
            <person name="Gevers D."/>
            <person name="Saerens B."/>
            <person name="Vaneechoutte M."/>
            <person name="Walker B."/>
            <person name="Young S.K."/>
            <person name="Zeng Q."/>
            <person name="Gargeya S."/>
            <person name="Fitzgerald M."/>
            <person name="Haas B."/>
            <person name="Abouelleil A."/>
            <person name="Alvarado L."/>
            <person name="Arachchi H.M."/>
            <person name="Berlin A."/>
            <person name="Chapman S.B."/>
            <person name="Goldberg J."/>
            <person name="Griggs A."/>
            <person name="Gujja S."/>
            <person name="Hansen M."/>
            <person name="Howarth C."/>
            <person name="Imamovic A."/>
            <person name="Larimer J."/>
            <person name="McCowen C."/>
            <person name="Montmayeur A."/>
            <person name="Murphy C."/>
            <person name="Neiman D."/>
            <person name="Pearson M."/>
            <person name="Priest M."/>
            <person name="Roberts A."/>
            <person name="Saif S."/>
            <person name="Shea T."/>
            <person name="Sisk P."/>
            <person name="Sykes S."/>
            <person name="Wortman J."/>
            <person name="Nusbaum C."/>
            <person name="Birren B."/>
        </authorList>
    </citation>
    <scope>NUCLEOTIDE SEQUENCE [LARGE SCALE GENOMIC DNA]</scope>
    <source>
        <strain evidence="11 12">ACS-279-V-Col4</strain>
    </source>
</reference>
<evidence type="ECO:0000256" key="9">
    <source>
        <dbReference type="SAM" id="Phobius"/>
    </source>
</evidence>
<evidence type="ECO:0000256" key="5">
    <source>
        <dbReference type="ARBA" id="ARBA00022692"/>
    </source>
</evidence>
<dbReference type="GO" id="GO:0015297">
    <property type="term" value="F:antiporter activity"/>
    <property type="evidence" value="ECO:0007669"/>
    <property type="project" value="UniProtKB-KW"/>
</dbReference>
<dbReference type="PANTHER" id="PTHR43562">
    <property type="entry name" value="NAPA-TYPE SODIUM/HYDROGEN ANTIPORTER"/>
    <property type="match status" value="1"/>
</dbReference>
<evidence type="ECO:0000256" key="3">
    <source>
        <dbReference type="ARBA" id="ARBA00022448"/>
    </source>
</evidence>
<feature type="transmembrane region" description="Helical" evidence="9">
    <location>
        <begin position="223"/>
        <end position="241"/>
    </location>
</feature>
<dbReference type="InterPro" id="IPR006153">
    <property type="entry name" value="Cation/H_exchanger_TM"/>
</dbReference>
<dbReference type="InterPro" id="IPR038770">
    <property type="entry name" value="Na+/solute_symporter_sf"/>
</dbReference>
<feature type="transmembrane region" description="Helical" evidence="9">
    <location>
        <begin position="247"/>
        <end position="267"/>
    </location>
</feature>
<accession>K0Z2N3</accession>
<name>K0Z2N3_9ACTO</name>
<dbReference type="EMBL" id="AGWQ01000006">
    <property type="protein sequence ID" value="EJZ86399.1"/>
    <property type="molecule type" value="Genomic_DNA"/>
</dbReference>
<evidence type="ECO:0000256" key="4">
    <source>
        <dbReference type="ARBA" id="ARBA00022449"/>
    </source>
</evidence>
<dbReference type="Proteomes" id="UP000003994">
    <property type="component" value="Unassembled WGS sequence"/>
</dbReference>
<keyword evidence="12" id="KW-1185">Reference proteome</keyword>
<dbReference type="STRING" id="883077.HMPREF9241_01024"/>
<dbReference type="PATRIC" id="fig|883077.3.peg.1030"/>
<evidence type="ECO:0000313" key="12">
    <source>
        <dbReference type="Proteomes" id="UP000003994"/>
    </source>
</evidence>
<keyword evidence="7" id="KW-0406">Ion transport</keyword>
<evidence type="ECO:0000256" key="7">
    <source>
        <dbReference type="ARBA" id="ARBA00023065"/>
    </source>
</evidence>
<comment type="caution">
    <text evidence="11">The sequence shown here is derived from an EMBL/GenBank/DDBJ whole genome shotgun (WGS) entry which is preliminary data.</text>
</comment>
<feature type="transmembrane region" description="Helical" evidence="9">
    <location>
        <begin position="152"/>
        <end position="172"/>
    </location>
</feature>
<feature type="transmembrane region" description="Helical" evidence="9">
    <location>
        <begin position="341"/>
        <end position="361"/>
    </location>
</feature>
<keyword evidence="8 9" id="KW-0472">Membrane</keyword>
<feature type="transmembrane region" description="Helical" evidence="9">
    <location>
        <begin position="118"/>
        <end position="140"/>
    </location>
</feature>
<keyword evidence="4" id="KW-0050">Antiport</keyword>
<evidence type="ECO:0000256" key="6">
    <source>
        <dbReference type="ARBA" id="ARBA00022989"/>
    </source>
</evidence>
<dbReference type="PANTHER" id="PTHR43562:SF1">
    <property type="entry name" value="NA(+)_H(+) ANTIPORTER YJBQ-RELATED"/>
    <property type="match status" value="1"/>
</dbReference>
<feature type="transmembrane region" description="Helical" evidence="9">
    <location>
        <begin position="6"/>
        <end position="26"/>
    </location>
</feature>
<dbReference type="Pfam" id="PF00999">
    <property type="entry name" value="Na_H_Exchanger"/>
    <property type="match status" value="1"/>
</dbReference>
<dbReference type="GO" id="GO:0016020">
    <property type="term" value="C:membrane"/>
    <property type="evidence" value="ECO:0007669"/>
    <property type="project" value="UniProtKB-SubCell"/>
</dbReference>
<dbReference type="RefSeq" id="WP_006681229.1">
    <property type="nucleotide sequence ID" value="NZ_JH815209.1"/>
</dbReference>
<proteinExistence type="inferred from homology"/>
<feature type="transmembrane region" description="Helical" evidence="9">
    <location>
        <begin position="63"/>
        <end position="82"/>
    </location>
</feature>
<evidence type="ECO:0000256" key="8">
    <source>
        <dbReference type="ARBA" id="ARBA00023136"/>
    </source>
</evidence>
<evidence type="ECO:0000256" key="2">
    <source>
        <dbReference type="ARBA" id="ARBA00005551"/>
    </source>
</evidence>
<gene>
    <name evidence="11" type="ORF">HMPREF9241_01024</name>
</gene>
<feature type="transmembrane region" description="Helical" evidence="9">
    <location>
        <begin position="274"/>
        <end position="295"/>
    </location>
</feature>
<feature type="transmembrane region" description="Helical" evidence="9">
    <location>
        <begin position="301"/>
        <end position="321"/>
    </location>
</feature>
<comment type="similarity">
    <text evidence="2">Belongs to the monovalent cation:proton antiporter 2 (CPA2) transporter (TC 2.A.37) family.</text>
</comment>
<feature type="transmembrane region" description="Helical" evidence="9">
    <location>
        <begin position="38"/>
        <end position="57"/>
    </location>
</feature>
<dbReference type="Gene3D" id="1.20.1530.20">
    <property type="match status" value="1"/>
</dbReference>
<keyword evidence="3" id="KW-0813">Transport</keyword>
<comment type="subcellular location">
    <subcellularLocation>
        <location evidence="1">Membrane</location>
        <topology evidence="1">Multi-pass membrane protein</topology>
    </subcellularLocation>
</comment>
<feature type="transmembrane region" description="Helical" evidence="9">
    <location>
        <begin position="367"/>
        <end position="386"/>
    </location>
</feature>
<dbReference type="HOGENOM" id="CLU_005126_0_0_11"/>
<evidence type="ECO:0000256" key="1">
    <source>
        <dbReference type="ARBA" id="ARBA00004141"/>
    </source>
</evidence>
<organism evidence="11 12">
    <name type="scientific">Schaalia turicensis ACS-279-V-Col4</name>
    <dbReference type="NCBI Taxonomy" id="883077"/>
    <lineage>
        <taxon>Bacteria</taxon>
        <taxon>Bacillati</taxon>
        <taxon>Actinomycetota</taxon>
        <taxon>Actinomycetes</taxon>
        <taxon>Actinomycetales</taxon>
        <taxon>Actinomycetaceae</taxon>
        <taxon>Schaalia</taxon>
    </lineage>
</organism>
<feature type="transmembrane region" description="Helical" evidence="9">
    <location>
        <begin position="178"/>
        <end position="203"/>
    </location>
</feature>
<dbReference type="GO" id="GO:1902600">
    <property type="term" value="P:proton transmembrane transport"/>
    <property type="evidence" value="ECO:0007669"/>
    <property type="project" value="InterPro"/>
</dbReference>
<feature type="transmembrane region" description="Helical" evidence="9">
    <location>
        <begin position="94"/>
        <end position="112"/>
    </location>
</feature>